<dbReference type="Pfam" id="PF12254">
    <property type="entry name" value="DNA_pol_alpha_N"/>
    <property type="match status" value="1"/>
</dbReference>
<dbReference type="VEuPathDB" id="FungiDB:TRICI_004117"/>
<evidence type="ECO:0000256" key="1">
    <source>
        <dbReference type="SAM" id="MobiDB-lite"/>
    </source>
</evidence>
<dbReference type="PANTHER" id="PTHR45861:SF1">
    <property type="entry name" value="DNA POLYMERASE ALPHA CATALYTIC SUBUNIT"/>
    <property type="match status" value="1"/>
</dbReference>
<dbReference type="PANTHER" id="PTHR45861">
    <property type="entry name" value="DNA POLYMERASE ALPHA CATALYTIC SUBUNIT"/>
    <property type="match status" value="1"/>
</dbReference>
<dbReference type="EMBL" id="SWFS01000316">
    <property type="protein sequence ID" value="KAA8910480.1"/>
    <property type="molecule type" value="Genomic_DNA"/>
</dbReference>
<accession>A0A642V1U9</accession>
<dbReference type="InterPro" id="IPR024647">
    <property type="entry name" value="DNA_pol_a_cat_su_N"/>
</dbReference>
<evidence type="ECO:0000313" key="4">
    <source>
        <dbReference type="Proteomes" id="UP000761534"/>
    </source>
</evidence>
<sequence length="136" mass="16050">MNSDKRKRLERLEAKYGKKDNTADVYDEVNEEDYRRHARERVLYDDFVVDDNGEGYADTGEYEWEGGHNYYSDEDEPVKEKPKKKQKTVRPSKPNKDVTQLFRGVKPKPPAVTKPKEVSFGVYWEVLVRVLMKFVD</sequence>
<dbReference type="GO" id="GO:0003697">
    <property type="term" value="F:single-stranded DNA binding"/>
    <property type="evidence" value="ECO:0007669"/>
    <property type="project" value="TreeGrafter"/>
</dbReference>
<dbReference type="OrthoDB" id="6755010at2759"/>
<comment type="caution">
    <text evidence="3">The sequence shown here is derived from an EMBL/GenBank/DDBJ whole genome shotgun (WGS) entry which is preliminary data.</text>
</comment>
<reference evidence="3" key="1">
    <citation type="journal article" date="2019" name="G3 (Bethesda)">
        <title>Genome Assemblies of Two Rare Opportunistic Yeast Pathogens: Diutina rugosa (syn. Candida rugosa) and Trichomonascus ciferrii (syn. Candida ciferrii).</title>
        <authorList>
            <person name="Mixao V."/>
            <person name="Saus E."/>
            <person name="Hansen A.P."/>
            <person name="Lass-Florl C."/>
            <person name="Gabaldon T."/>
        </authorList>
    </citation>
    <scope>NUCLEOTIDE SEQUENCE</scope>
    <source>
        <strain evidence="3">CBS 4856</strain>
    </source>
</reference>
<proteinExistence type="predicted"/>
<dbReference type="GO" id="GO:0006272">
    <property type="term" value="P:leading strand elongation"/>
    <property type="evidence" value="ECO:0007669"/>
    <property type="project" value="TreeGrafter"/>
</dbReference>
<dbReference type="GO" id="GO:0006273">
    <property type="term" value="P:lagging strand elongation"/>
    <property type="evidence" value="ECO:0007669"/>
    <property type="project" value="TreeGrafter"/>
</dbReference>
<dbReference type="GO" id="GO:0005658">
    <property type="term" value="C:alpha DNA polymerase:primase complex"/>
    <property type="evidence" value="ECO:0007669"/>
    <property type="project" value="TreeGrafter"/>
</dbReference>
<protein>
    <recommendedName>
        <fullName evidence="2">DNA polymerase alpha catalytic subunit N-terminal domain-containing protein</fullName>
    </recommendedName>
</protein>
<organism evidence="3 4">
    <name type="scientific">Trichomonascus ciferrii</name>
    <dbReference type="NCBI Taxonomy" id="44093"/>
    <lineage>
        <taxon>Eukaryota</taxon>
        <taxon>Fungi</taxon>
        <taxon>Dikarya</taxon>
        <taxon>Ascomycota</taxon>
        <taxon>Saccharomycotina</taxon>
        <taxon>Dipodascomycetes</taxon>
        <taxon>Dipodascales</taxon>
        <taxon>Trichomonascaceae</taxon>
        <taxon>Trichomonascus</taxon>
        <taxon>Trichomonascus ciferrii complex</taxon>
    </lineage>
</organism>
<dbReference type="GO" id="GO:0003682">
    <property type="term" value="F:chromatin binding"/>
    <property type="evidence" value="ECO:0007669"/>
    <property type="project" value="TreeGrafter"/>
</dbReference>
<feature type="region of interest" description="Disordered" evidence="1">
    <location>
        <begin position="67"/>
        <end position="113"/>
    </location>
</feature>
<dbReference type="GO" id="GO:0003887">
    <property type="term" value="F:DNA-directed DNA polymerase activity"/>
    <property type="evidence" value="ECO:0007669"/>
    <property type="project" value="TreeGrafter"/>
</dbReference>
<feature type="domain" description="DNA polymerase alpha catalytic subunit N-terminal" evidence="2">
    <location>
        <begin position="11"/>
        <end position="65"/>
    </location>
</feature>
<dbReference type="Proteomes" id="UP000761534">
    <property type="component" value="Unassembled WGS sequence"/>
</dbReference>
<keyword evidence="4" id="KW-1185">Reference proteome</keyword>
<evidence type="ECO:0000313" key="3">
    <source>
        <dbReference type="EMBL" id="KAA8910480.1"/>
    </source>
</evidence>
<name>A0A642V1U9_9ASCO</name>
<evidence type="ECO:0000259" key="2">
    <source>
        <dbReference type="Pfam" id="PF12254"/>
    </source>
</evidence>
<feature type="compositionally biased region" description="Basic residues" evidence="1">
    <location>
        <begin position="81"/>
        <end position="90"/>
    </location>
</feature>
<dbReference type="GO" id="GO:1902975">
    <property type="term" value="P:mitotic DNA replication initiation"/>
    <property type="evidence" value="ECO:0007669"/>
    <property type="project" value="TreeGrafter"/>
</dbReference>
<dbReference type="AlphaFoldDB" id="A0A642V1U9"/>
<dbReference type="GO" id="GO:0003688">
    <property type="term" value="F:DNA replication origin binding"/>
    <property type="evidence" value="ECO:0007669"/>
    <property type="project" value="TreeGrafter"/>
</dbReference>
<gene>
    <name evidence="3" type="ORF">TRICI_004117</name>
</gene>